<dbReference type="HOGENOM" id="CLU_2076580_0_0_1"/>
<accession>A0A072UT16</accession>
<organism evidence="1 3">
    <name type="scientific">Medicago truncatula</name>
    <name type="common">Barrel medic</name>
    <name type="synonym">Medicago tribuloides</name>
    <dbReference type="NCBI Taxonomy" id="3880"/>
    <lineage>
        <taxon>Eukaryota</taxon>
        <taxon>Viridiplantae</taxon>
        <taxon>Streptophyta</taxon>
        <taxon>Embryophyta</taxon>
        <taxon>Tracheophyta</taxon>
        <taxon>Spermatophyta</taxon>
        <taxon>Magnoliopsida</taxon>
        <taxon>eudicotyledons</taxon>
        <taxon>Gunneridae</taxon>
        <taxon>Pentapetalae</taxon>
        <taxon>rosids</taxon>
        <taxon>fabids</taxon>
        <taxon>Fabales</taxon>
        <taxon>Fabaceae</taxon>
        <taxon>Papilionoideae</taxon>
        <taxon>50 kb inversion clade</taxon>
        <taxon>NPAAA clade</taxon>
        <taxon>Hologalegina</taxon>
        <taxon>IRL clade</taxon>
        <taxon>Trifolieae</taxon>
        <taxon>Medicago</taxon>
    </lineage>
</organism>
<proteinExistence type="predicted"/>
<gene>
    <name evidence="1" type="ordered locus">MTR_4g021043</name>
</gene>
<protein>
    <submittedName>
        <fullName evidence="1 2">Uncharacterized protein</fullName>
    </submittedName>
</protein>
<dbReference type="EnsemblPlants" id="KEH29030">
    <property type="protein sequence ID" value="KEH29030"/>
    <property type="gene ID" value="MTR_4g021043"/>
</dbReference>
<dbReference type="EMBL" id="CM001220">
    <property type="protein sequence ID" value="KEH29030.1"/>
    <property type="molecule type" value="Genomic_DNA"/>
</dbReference>
<evidence type="ECO:0000313" key="3">
    <source>
        <dbReference type="Proteomes" id="UP000002051"/>
    </source>
</evidence>
<name>A0A072UT16_MEDTR</name>
<reference evidence="2" key="3">
    <citation type="submission" date="2015-04" db="UniProtKB">
        <authorList>
            <consortium name="EnsemblPlants"/>
        </authorList>
    </citation>
    <scope>IDENTIFICATION</scope>
    <source>
        <strain evidence="2">cv. Jemalong A17</strain>
    </source>
</reference>
<evidence type="ECO:0000313" key="1">
    <source>
        <dbReference type="EMBL" id="KEH29030.1"/>
    </source>
</evidence>
<reference evidence="1 3" key="2">
    <citation type="journal article" date="2014" name="BMC Genomics">
        <title>An improved genome release (version Mt4.0) for the model legume Medicago truncatula.</title>
        <authorList>
            <person name="Tang H."/>
            <person name="Krishnakumar V."/>
            <person name="Bidwell S."/>
            <person name="Rosen B."/>
            <person name="Chan A."/>
            <person name="Zhou S."/>
            <person name="Gentzbittel L."/>
            <person name="Childs K.L."/>
            <person name="Yandell M."/>
            <person name="Gundlach H."/>
            <person name="Mayer K.F."/>
            <person name="Schwartz D.C."/>
            <person name="Town C.D."/>
        </authorList>
    </citation>
    <scope>GENOME REANNOTATION</scope>
    <source>
        <strain evidence="1">A17</strain>
        <strain evidence="2 3">cv. Jemalong A17</strain>
    </source>
</reference>
<reference evidence="1 3" key="1">
    <citation type="journal article" date="2011" name="Nature">
        <title>The Medicago genome provides insight into the evolution of rhizobial symbioses.</title>
        <authorList>
            <person name="Young N.D."/>
            <person name="Debelle F."/>
            <person name="Oldroyd G.E."/>
            <person name="Geurts R."/>
            <person name="Cannon S.B."/>
            <person name="Udvardi M.K."/>
            <person name="Benedito V.A."/>
            <person name="Mayer K.F."/>
            <person name="Gouzy J."/>
            <person name="Schoof H."/>
            <person name="Van de Peer Y."/>
            <person name="Proost S."/>
            <person name="Cook D.R."/>
            <person name="Meyers B.C."/>
            <person name="Spannagl M."/>
            <person name="Cheung F."/>
            <person name="De Mita S."/>
            <person name="Krishnakumar V."/>
            <person name="Gundlach H."/>
            <person name="Zhou S."/>
            <person name="Mudge J."/>
            <person name="Bharti A.K."/>
            <person name="Murray J.D."/>
            <person name="Naoumkina M.A."/>
            <person name="Rosen B."/>
            <person name="Silverstein K.A."/>
            <person name="Tang H."/>
            <person name="Rombauts S."/>
            <person name="Zhao P.X."/>
            <person name="Zhou P."/>
            <person name="Barbe V."/>
            <person name="Bardou P."/>
            <person name="Bechner M."/>
            <person name="Bellec A."/>
            <person name="Berger A."/>
            <person name="Berges H."/>
            <person name="Bidwell S."/>
            <person name="Bisseling T."/>
            <person name="Choisne N."/>
            <person name="Couloux A."/>
            <person name="Denny R."/>
            <person name="Deshpande S."/>
            <person name="Dai X."/>
            <person name="Doyle J.J."/>
            <person name="Dudez A.M."/>
            <person name="Farmer A.D."/>
            <person name="Fouteau S."/>
            <person name="Franken C."/>
            <person name="Gibelin C."/>
            <person name="Gish J."/>
            <person name="Goldstein S."/>
            <person name="Gonzalez A.J."/>
            <person name="Green P.J."/>
            <person name="Hallab A."/>
            <person name="Hartog M."/>
            <person name="Hua A."/>
            <person name="Humphray S.J."/>
            <person name="Jeong D.H."/>
            <person name="Jing Y."/>
            <person name="Jocker A."/>
            <person name="Kenton S.M."/>
            <person name="Kim D.J."/>
            <person name="Klee K."/>
            <person name="Lai H."/>
            <person name="Lang C."/>
            <person name="Lin S."/>
            <person name="Macmil S.L."/>
            <person name="Magdelenat G."/>
            <person name="Matthews L."/>
            <person name="McCorrison J."/>
            <person name="Monaghan E.L."/>
            <person name="Mun J.H."/>
            <person name="Najar F.Z."/>
            <person name="Nicholson C."/>
            <person name="Noirot C."/>
            <person name="O'Bleness M."/>
            <person name="Paule C.R."/>
            <person name="Poulain J."/>
            <person name="Prion F."/>
            <person name="Qin B."/>
            <person name="Qu C."/>
            <person name="Retzel E.F."/>
            <person name="Riddle C."/>
            <person name="Sallet E."/>
            <person name="Samain S."/>
            <person name="Samson N."/>
            <person name="Sanders I."/>
            <person name="Saurat O."/>
            <person name="Scarpelli C."/>
            <person name="Schiex T."/>
            <person name="Segurens B."/>
            <person name="Severin A.J."/>
            <person name="Sherrier D.J."/>
            <person name="Shi R."/>
            <person name="Sims S."/>
            <person name="Singer S.R."/>
            <person name="Sinharoy S."/>
            <person name="Sterck L."/>
            <person name="Viollet A."/>
            <person name="Wang B.B."/>
            <person name="Wang K."/>
            <person name="Wang M."/>
            <person name="Wang X."/>
            <person name="Warfsmann J."/>
            <person name="Weissenbach J."/>
            <person name="White D.D."/>
            <person name="White J.D."/>
            <person name="Wiley G.B."/>
            <person name="Wincker P."/>
            <person name="Xing Y."/>
            <person name="Yang L."/>
            <person name="Yao Z."/>
            <person name="Ying F."/>
            <person name="Zhai J."/>
            <person name="Zhou L."/>
            <person name="Zuber A."/>
            <person name="Denarie J."/>
            <person name="Dixon R.A."/>
            <person name="May G.D."/>
            <person name="Schwartz D.C."/>
            <person name="Rogers J."/>
            <person name="Quetier F."/>
            <person name="Town C.D."/>
            <person name="Roe B.A."/>
        </authorList>
    </citation>
    <scope>NUCLEOTIDE SEQUENCE [LARGE SCALE GENOMIC DNA]</scope>
    <source>
        <strain evidence="1">A17</strain>
        <strain evidence="2 3">cv. Jemalong A17</strain>
    </source>
</reference>
<sequence length="118" mass="13312">MSHMVSCIVIHLRTKMLENLKILNLSHSHDLTETPDFSYLPNLEKLPYILIHVSQCALDIGSVACVDPVDNNAARGPYVICKKVPRWIDHMLPQDFTPLPRTAIPPHTTLMRESLLGC</sequence>
<evidence type="ECO:0000313" key="2">
    <source>
        <dbReference type="EnsemblPlants" id="KEH29030"/>
    </source>
</evidence>
<dbReference type="AlphaFoldDB" id="A0A072UT16"/>
<dbReference type="Proteomes" id="UP000002051">
    <property type="component" value="Chromosome 4"/>
</dbReference>
<keyword evidence="3" id="KW-1185">Reference proteome</keyword>